<dbReference type="GO" id="GO:0006355">
    <property type="term" value="P:regulation of DNA-templated transcription"/>
    <property type="evidence" value="ECO:0007669"/>
    <property type="project" value="InterPro"/>
</dbReference>
<dbReference type="PROSITE" id="PS50043">
    <property type="entry name" value="HTH_LUXR_2"/>
    <property type="match status" value="1"/>
</dbReference>
<dbReference type="SUPFAM" id="SSF52540">
    <property type="entry name" value="P-loop containing nucleoside triphosphate hydrolases"/>
    <property type="match status" value="1"/>
</dbReference>
<protein>
    <submittedName>
        <fullName evidence="4">Regulatory protein, luxR family</fullName>
    </submittedName>
</protein>
<dbReference type="Pfam" id="PF00196">
    <property type="entry name" value="GerE"/>
    <property type="match status" value="1"/>
</dbReference>
<dbReference type="Gene3D" id="1.25.40.10">
    <property type="entry name" value="Tetratricopeptide repeat domain"/>
    <property type="match status" value="1"/>
</dbReference>
<dbReference type="SUPFAM" id="SSF48452">
    <property type="entry name" value="TPR-like"/>
    <property type="match status" value="1"/>
</dbReference>
<dbReference type="GO" id="GO:0004016">
    <property type="term" value="F:adenylate cyclase activity"/>
    <property type="evidence" value="ECO:0007669"/>
    <property type="project" value="TreeGrafter"/>
</dbReference>
<dbReference type="GO" id="GO:0003677">
    <property type="term" value="F:DNA binding"/>
    <property type="evidence" value="ECO:0007669"/>
    <property type="project" value="InterPro"/>
</dbReference>
<accession>A0A1I1ABD7</accession>
<evidence type="ECO:0000313" key="5">
    <source>
        <dbReference type="Proteomes" id="UP000243799"/>
    </source>
</evidence>
<dbReference type="SMART" id="SM00421">
    <property type="entry name" value="HTH_LUXR"/>
    <property type="match status" value="1"/>
</dbReference>
<dbReference type="PANTHER" id="PTHR16305">
    <property type="entry name" value="TESTICULAR SOLUBLE ADENYLYL CYCLASE"/>
    <property type="match status" value="1"/>
</dbReference>
<dbReference type="InterPro" id="IPR041664">
    <property type="entry name" value="AAA_16"/>
</dbReference>
<dbReference type="InterPro" id="IPR011990">
    <property type="entry name" value="TPR-like_helical_dom_sf"/>
</dbReference>
<dbReference type="Pfam" id="PF13191">
    <property type="entry name" value="AAA_16"/>
    <property type="match status" value="1"/>
</dbReference>
<keyword evidence="5" id="KW-1185">Reference proteome</keyword>
<dbReference type="PANTHER" id="PTHR16305:SF35">
    <property type="entry name" value="TRANSCRIPTIONAL ACTIVATOR DOMAIN"/>
    <property type="match status" value="1"/>
</dbReference>
<sequence>MSTHVVSPVFAGRREQSTRFADALALAAGGEPVAVLVGGEAGIGKSRLVSECTKAGKAVLLLGGCVGVGGEGIPFAPFVAAFRGLAGQLTDDERDALAPLLPGQVRALSALSDDARPRLFESALALLARLAAERPAVLVVEDAHWADRSSRDLLDFLVRNLRAAPGSMIVVTYRSDELDRRHPLRPLLAELARVPWVERLVLPRLSIPEVVRQVRGILGHEPEPALVRSVFARSEGNPLFVEALLDSGTGGDVPASLEDLLLARIERLPEESRTVLRVAGAGGVRVTHVLLADVHGPGLTDALRGAVDAGVLSVDGDEYVFRHALIRDAVYASLLPGERAELHGRYAEALRGRTGASGELAYHLAAAGDTAGALSAAWEAALQARRSLAPAEELRMLQRVLDLWDAVPDNATRIGRDHDSVLENAAHAAYRAGEHRLGERFASAALDTIDRTTARVRAALLLDQRARMRAQLGRDGALADHNDAVELVPSGHQARGYLLNSLAEYLMQIPRPDEARHAAEQAMHEAHEAGDDPTEASALITLAVLDARLGDLDAELPKLGKARAMAESIRAHAVRLRALHCESSLLQAFGRLDEAQEVAKHGLAAAREAGLARSAGALHAIDLVGPLISAGRWAEAAESLEHALELAQPGTNYANLLCFKAYLALYRGDTEDSDRILALAREQVTDSVLPQDPLLLPRLEAELRLAQGRAGEAATVLWRTLELPFLSVSSRLTWPLLVIGARVAEATADSALLGQLRGQASTTRIAGAVQAAGAATFEAEAARAEGAPDVALWEGAASAWERLHQPARLARALSGLGETLLATGGDREVAAQVLRRAAELADDLGAAPLRETVAALARRARIPLGNGAVGDPSAAGLTPRELDILGLAAEGLSNKEIGERLFIATKTASVHMSNILGKLGVANRVEAAATAHRLGLVRTPK</sequence>
<proteinExistence type="predicted"/>
<dbReference type="OrthoDB" id="5476461at2"/>
<evidence type="ECO:0000259" key="3">
    <source>
        <dbReference type="PROSITE" id="PS50043"/>
    </source>
</evidence>
<keyword evidence="1" id="KW-0547">Nucleotide-binding</keyword>
<dbReference type="GO" id="GO:0005524">
    <property type="term" value="F:ATP binding"/>
    <property type="evidence" value="ECO:0007669"/>
    <property type="project" value="UniProtKB-KW"/>
</dbReference>
<dbReference type="RefSeq" id="WP_091673950.1">
    <property type="nucleotide sequence ID" value="NZ_FOKG01000008.1"/>
</dbReference>
<keyword evidence="2" id="KW-0067">ATP-binding</keyword>
<name>A0A1I1ABD7_9PSEU</name>
<dbReference type="Proteomes" id="UP000243799">
    <property type="component" value="Unassembled WGS sequence"/>
</dbReference>
<dbReference type="InterPro" id="IPR027417">
    <property type="entry name" value="P-loop_NTPase"/>
</dbReference>
<dbReference type="EMBL" id="FOKG01000008">
    <property type="protein sequence ID" value="SFB33790.1"/>
    <property type="molecule type" value="Genomic_DNA"/>
</dbReference>
<dbReference type="PRINTS" id="PR00038">
    <property type="entry name" value="HTHLUXR"/>
</dbReference>
<dbReference type="STRING" id="490629.SAMN05216266_108247"/>
<evidence type="ECO:0000256" key="1">
    <source>
        <dbReference type="ARBA" id="ARBA00022741"/>
    </source>
</evidence>
<reference evidence="5" key="1">
    <citation type="submission" date="2016-10" db="EMBL/GenBank/DDBJ databases">
        <authorList>
            <person name="Varghese N."/>
            <person name="Submissions S."/>
        </authorList>
    </citation>
    <scope>NUCLEOTIDE SEQUENCE [LARGE SCALE GENOMIC DNA]</scope>
    <source>
        <strain evidence="5">CGMCC 4.3568</strain>
    </source>
</reference>
<dbReference type="InterPro" id="IPR016032">
    <property type="entry name" value="Sig_transdc_resp-reg_C-effctor"/>
</dbReference>
<dbReference type="AlphaFoldDB" id="A0A1I1ABD7"/>
<feature type="domain" description="HTH luxR-type" evidence="3">
    <location>
        <begin position="870"/>
        <end position="935"/>
    </location>
</feature>
<dbReference type="GO" id="GO:0005737">
    <property type="term" value="C:cytoplasm"/>
    <property type="evidence" value="ECO:0007669"/>
    <property type="project" value="TreeGrafter"/>
</dbReference>
<evidence type="ECO:0000313" key="4">
    <source>
        <dbReference type="EMBL" id="SFB33790.1"/>
    </source>
</evidence>
<dbReference type="SUPFAM" id="SSF46894">
    <property type="entry name" value="C-terminal effector domain of the bipartite response regulators"/>
    <property type="match status" value="1"/>
</dbReference>
<evidence type="ECO:0000256" key="2">
    <source>
        <dbReference type="ARBA" id="ARBA00022840"/>
    </source>
</evidence>
<dbReference type="CDD" id="cd06170">
    <property type="entry name" value="LuxR_C_like"/>
    <property type="match status" value="1"/>
</dbReference>
<dbReference type="InterPro" id="IPR000792">
    <property type="entry name" value="Tscrpt_reg_LuxR_C"/>
</dbReference>
<dbReference type="InterPro" id="IPR036388">
    <property type="entry name" value="WH-like_DNA-bd_sf"/>
</dbReference>
<gene>
    <name evidence="4" type="ORF">SAMN05216266_108247</name>
</gene>
<dbReference type="Gene3D" id="1.10.10.10">
    <property type="entry name" value="Winged helix-like DNA-binding domain superfamily/Winged helix DNA-binding domain"/>
    <property type="match status" value="1"/>
</dbReference>
<organism evidence="4 5">
    <name type="scientific">Amycolatopsis marina</name>
    <dbReference type="NCBI Taxonomy" id="490629"/>
    <lineage>
        <taxon>Bacteria</taxon>
        <taxon>Bacillati</taxon>
        <taxon>Actinomycetota</taxon>
        <taxon>Actinomycetes</taxon>
        <taxon>Pseudonocardiales</taxon>
        <taxon>Pseudonocardiaceae</taxon>
        <taxon>Amycolatopsis</taxon>
    </lineage>
</organism>